<reference evidence="3 4" key="1">
    <citation type="journal article" date="2018" name="Genome Biol. Evol.">
        <title>Multiple Roots of Fruiting Body Formation in Amoebozoa.</title>
        <authorList>
            <person name="Hillmann F."/>
            <person name="Forbes G."/>
            <person name="Novohradska S."/>
            <person name="Ferling I."/>
            <person name="Riege K."/>
            <person name="Groth M."/>
            <person name="Westermann M."/>
            <person name="Marz M."/>
            <person name="Spaller T."/>
            <person name="Winckler T."/>
            <person name="Schaap P."/>
            <person name="Glockner G."/>
        </authorList>
    </citation>
    <scope>NUCLEOTIDE SEQUENCE [LARGE SCALE GENOMIC DNA]</scope>
    <source>
        <strain evidence="3 4">Jena</strain>
    </source>
</reference>
<name>A0A2P6NSP1_9EUKA</name>
<evidence type="ECO:0000256" key="2">
    <source>
        <dbReference type="SAM" id="SignalP"/>
    </source>
</evidence>
<feature type="signal peptide" evidence="2">
    <location>
        <begin position="1"/>
        <end position="17"/>
    </location>
</feature>
<dbReference type="SUPFAM" id="SSF49870">
    <property type="entry name" value="Osmotin, thaumatin-like protein"/>
    <property type="match status" value="1"/>
</dbReference>
<dbReference type="EMBL" id="MDYQ01000025">
    <property type="protein sequence ID" value="PRP86898.1"/>
    <property type="molecule type" value="Genomic_DNA"/>
</dbReference>
<keyword evidence="4" id="KW-1185">Reference proteome</keyword>
<gene>
    <name evidence="3" type="ORF">PROFUN_03646</name>
</gene>
<organism evidence="3 4">
    <name type="scientific">Planoprotostelium fungivorum</name>
    <dbReference type="NCBI Taxonomy" id="1890364"/>
    <lineage>
        <taxon>Eukaryota</taxon>
        <taxon>Amoebozoa</taxon>
        <taxon>Evosea</taxon>
        <taxon>Variosea</taxon>
        <taxon>Cavosteliida</taxon>
        <taxon>Cavosteliaceae</taxon>
        <taxon>Planoprotostelium</taxon>
    </lineage>
</organism>
<feature type="region of interest" description="Disordered" evidence="1">
    <location>
        <begin position="91"/>
        <end position="117"/>
    </location>
</feature>
<accession>A0A2P6NSP1</accession>
<dbReference type="InParanoid" id="A0A2P6NSP1"/>
<protein>
    <submittedName>
        <fullName evidence="3">Uncharacterized protein</fullName>
    </submittedName>
</protein>
<evidence type="ECO:0000256" key="1">
    <source>
        <dbReference type="SAM" id="MobiDB-lite"/>
    </source>
</evidence>
<proteinExistence type="predicted"/>
<feature type="chain" id="PRO_5015160881" evidence="2">
    <location>
        <begin position="18"/>
        <end position="251"/>
    </location>
</feature>
<dbReference type="OrthoDB" id="430315at2759"/>
<dbReference type="AlphaFoldDB" id="A0A2P6NSP1"/>
<comment type="caution">
    <text evidence="3">The sequence shown here is derived from an EMBL/GenBank/DDBJ whole genome shotgun (WGS) entry which is preliminary data.</text>
</comment>
<evidence type="ECO:0000313" key="4">
    <source>
        <dbReference type="Proteomes" id="UP000241769"/>
    </source>
</evidence>
<feature type="compositionally biased region" description="Polar residues" evidence="1">
    <location>
        <begin position="91"/>
        <end position="100"/>
    </location>
</feature>
<dbReference type="InterPro" id="IPR037176">
    <property type="entry name" value="Osmotin/thaumatin-like_sf"/>
</dbReference>
<dbReference type="Proteomes" id="UP000241769">
    <property type="component" value="Unassembled WGS sequence"/>
</dbReference>
<feature type="compositionally biased region" description="Polar residues" evidence="1">
    <location>
        <begin position="108"/>
        <end position="117"/>
    </location>
</feature>
<sequence length="251" mass="27144">MTFRNFLLFLLVATIAADVCSTFDCGLSSACCPDHNLGAICYNETQYRCAADDHNAKSYLCALDAQSCNGTCFDPKLYKCNEGRLSTSTYPSVGSTVQENTSDRDPEPTSTTIQDSNSPAAFDLVTPAASLQPGLTLINKCGHTVRICGAGGGYVFELAPQDVGNTGNPAYNQCGSVQIELRFNGWNHLDWYDLSEVAIHWSNDPVQLIPPFGARTLVCTHRGCSDAYQYSSDDTKTHSIRTGGAFVAQFC</sequence>
<evidence type="ECO:0000313" key="3">
    <source>
        <dbReference type="EMBL" id="PRP86898.1"/>
    </source>
</evidence>
<keyword evidence="2" id="KW-0732">Signal</keyword>